<dbReference type="CDD" id="cd17370">
    <property type="entry name" value="MFS_MJ1317_like"/>
    <property type="match status" value="1"/>
</dbReference>
<feature type="transmembrane region" description="Helical" evidence="5">
    <location>
        <begin position="145"/>
        <end position="166"/>
    </location>
</feature>
<dbReference type="Pfam" id="PF07690">
    <property type="entry name" value="MFS_1"/>
    <property type="match status" value="1"/>
</dbReference>
<feature type="transmembrane region" description="Helical" evidence="5">
    <location>
        <begin position="245"/>
        <end position="267"/>
    </location>
</feature>
<dbReference type="Pfam" id="PF00083">
    <property type="entry name" value="Sugar_tr"/>
    <property type="match status" value="1"/>
</dbReference>
<dbReference type="InterPro" id="IPR020846">
    <property type="entry name" value="MFS_dom"/>
</dbReference>
<keyword evidence="3 5" id="KW-1133">Transmembrane helix</keyword>
<dbReference type="RefSeq" id="WP_344696084.1">
    <property type="nucleotide sequence ID" value="NZ_BAABBR010000001.1"/>
</dbReference>
<evidence type="ECO:0000256" key="3">
    <source>
        <dbReference type="ARBA" id="ARBA00022989"/>
    </source>
</evidence>
<evidence type="ECO:0000256" key="2">
    <source>
        <dbReference type="ARBA" id="ARBA00022692"/>
    </source>
</evidence>
<dbReference type="PANTHER" id="PTHR23518">
    <property type="entry name" value="C-METHYLTRANSFERASE"/>
    <property type="match status" value="1"/>
</dbReference>
<name>A0ABP7TZ76_9SPHN</name>
<evidence type="ECO:0000256" key="5">
    <source>
        <dbReference type="SAM" id="Phobius"/>
    </source>
</evidence>
<dbReference type="Proteomes" id="UP001424459">
    <property type="component" value="Unassembled WGS sequence"/>
</dbReference>
<feature type="transmembrane region" description="Helical" evidence="5">
    <location>
        <begin position="302"/>
        <end position="328"/>
    </location>
</feature>
<reference evidence="8" key="1">
    <citation type="journal article" date="2019" name="Int. J. Syst. Evol. Microbiol.">
        <title>The Global Catalogue of Microorganisms (GCM) 10K type strain sequencing project: providing services to taxonomists for standard genome sequencing and annotation.</title>
        <authorList>
            <consortium name="The Broad Institute Genomics Platform"/>
            <consortium name="The Broad Institute Genome Sequencing Center for Infectious Disease"/>
            <person name="Wu L."/>
            <person name="Ma J."/>
        </authorList>
    </citation>
    <scope>NUCLEOTIDE SEQUENCE [LARGE SCALE GENOMIC DNA]</scope>
    <source>
        <strain evidence="8">JCM 17564</strain>
    </source>
</reference>
<evidence type="ECO:0000313" key="7">
    <source>
        <dbReference type="EMBL" id="GAA4033464.1"/>
    </source>
</evidence>
<dbReference type="Gene3D" id="1.20.1250.20">
    <property type="entry name" value="MFS general substrate transporter like domains"/>
    <property type="match status" value="2"/>
</dbReference>
<evidence type="ECO:0000256" key="4">
    <source>
        <dbReference type="ARBA" id="ARBA00023136"/>
    </source>
</evidence>
<feature type="domain" description="Major facilitator superfamily (MFS) profile" evidence="6">
    <location>
        <begin position="13"/>
        <end position="393"/>
    </location>
</feature>
<comment type="caution">
    <text evidence="7">The sequence shown here is derived from an EMBL/GenBank/DDBJ whole genome shotgun (WGS) entry which is preliminary data.</text>
</comment>
<feature type="transmembrane region" description="Helical" evidence="5">
    <location>
        <begin position="279"/>
        <end position="296"/>
    </location>
</feature>
<dbReference type="InterPro" id="IPR036259">
    <property type="entry name" value="MFS_trans_sf"/>
</dbReference>
<keyword evidence="2 5" id="KW-0812">Transmembrane</keyword>
<feature type="transmembrane region" description="Helical" evidence="5">
    <location>
        <begin position="368"/>
        <end position="388"/>
    </location>
</feature>
<keyword evidence="8" id="KW-1185">Reference proteome</keyword>
<accession>A0ABP7TZ76</accession>
<evidence type="ECO:0000259" key="6">
    <source>
        <dbReference type="PROSITE" id="PS50850"/>
    </source>
</evidence>
<dbReference type="EMBL" id="BAABBR010000001">
    <property type="protein sequence ID" value="GAA4033464.1"/>
    <property type="molecule type" value="Genomic_DNA"/>
</dbReference>
<dbReference type="SUPFAM" id="SSF103473">
    <property type="entry name" value="MFS general substrate transporter"/>
    <property type="match status" value="1"/>
</dbReference>
<feature type="transmembrane region" description="Helical" evidence="5">
    <location>
        <begin position="340"/>
        <end position="362"/>
    </location>
</feature>
<protein>
    <submittedName>
        <fullName evidence="7">MFS transporter</fullName>
    </submittedName>
</protein>
<sequence>MPLSPTRRALPRSVWVLGFVSLFMDLSSEIIHALLPLFVTVTLGASVAMLGAIDGVAEATASFAKLIGGRLSDKQQKRKPWILAGYGMAAVTKPLFALAGTPLTVLGARLVDRTAKGLRGAPRDALIADETPSEQRGAAYGLRQALDTVGALLAPLAAAGLMIALAGDIRSIFWIAVIPAFVSVAIILIFLREPERAVREAKAPALWRSFREVDKDCRRVILVAFLFTLARFSESFFVLKGAEAGLSLATAPLVLVVFNLSYVLLSYPAGALGDRKDPRLILTAGIGLLIVGNAVLATTTSLAGLVVGVALWGAHMALTQGLFAKLLADVAPANLRATAFGLFNVATGIGLLLASLGGGMLWDRDGPGATFLASAAIAAAAGVFLWLLPKAPAPAEAA</sequence>
<evidence type="ECO:0000313" key="8">
    <source>
        <dbReference type="Proteomes" id="UP001424459"/>
    </source>
</evidence>
<dbReference type="InterPro" id="IPR011701">
    <property type="entry name" value="MFS"/>
</dbReference>
<evidence type="ECO:0000256" key="1">
    <source>
        <dbReference type="ARBA" id="ARBA00004370"/>
    </source>
</evidence>
<dbReference type="PROSITE" id="PS50850">
    <property type="entry name" value="MFS"/>
    <property type="match status" value="1"/>
</dbReference>
<gene>
    <name evidence="7" type="ORF">GCM10022281_11580</name>
</gene>
<organism evidence="7 8">
    <name type="scientific">Sphingomonas rosea</name>
    <dbReference type="NCBI Taxonomy" id="335605"/>
    <lineage>
        <taxon>Bacteria</taxon>
        <taxon>Pseudomonadati</taxon>
        <taxon>Pseudomonadota</taxon>
        <taxon>Alphaproteobacteria</taxon>
        <taxon>Sphingomonadales</taxon>
        <taxon>Sphingomonadaceae</taxon>
        <taxon>Sphingomonas</taxon>
    </lineage>
</organism>
<keyword evidence="4 5" id="KW-0472">Membrane</keyword>
<feature type="transmembrane region" description="Helical" evidence="5">
    <location>
        <begin position="220"/>
        <end position="239"/>
    </location>
</feature>
<proteinExistence type="predicted"/>
<feature type="transmembrane region" description="Helical" evidence="5">
    <location>
        <begin position="172"/>
        <end position="191"/>
    </location>
</feature>
<comment type="subcellular location">
    <subcellularLocation>
        <location evidence="1">Membrane</location>
    </subcellularLocation>
</comment>
<dbReference type="InterPro" id="IPR005828">
    <property type="entry name" value="MFS_sugar_transport-like"/>
</dbReference>
<dbReference type="PANTHER" id="PTHR23518:SF2">
    <property type="entry name" value="MAJOR FACILITATOR SUPERFAMILY TRANSPORTER"/>
    <property type="match status" value="1"/>
</dbReference>